<keyword evidence="9" id="KW-1185">Reference proteome</keyword>
<evidence type="ECO:0000256" key="2">
    <source>
        <dbReference type="ARBA" id="ARBA00005182"/>
    </source>
</evidence>
<evidence type="ECO:0000313" key="8">
    <source>
        <dbReference type="EMBL" id="MFD3393092.1"/>
    </source>
</evidence>
<name>A0ABW6DBJ5_9BACT</name>
<comment type="subcellular location">
    <subcellularLocation>
        <location evidence="1">Periplasm</location>
    </subcellularLocation>
</comment>
<dbReference type="Pfam" id="PF16822">
    <property type="entry name" value="ALGX"/>
    <property type="match status" value="1"/>
</dbReference>
<comment type="pathway">
    <text evidence="2">Glycan biosynthesis; alginate biosynthesis.</text>
</comment>
<keyword evidence="4" id="KW-0732">Signal</keyword>
<gene>
    <name evidence="8" type="ORF">U0R10_00520</name>
</gene>
<evidence type="ECO:0000256" key="1">
    <source>
        <dbReference type="ARBA" id="ARBA00004418"/>
    </source>
</evidence>
<protein>
    <recommendedName>
        <fullName evidence="7">AlgX/AlgJ SGNH hydrolase-like domain-containing protein</fullName>
    </recommendedName>
</protein>
<feature type="domain" description="AlgX/AlgJ SGNH hydrolase-like" evidence="7">
    <location>
        <begin position="287"/>
        <end position="343"/>
    </location>
</feature>
<comment type="caution">
    <text evidence="8">The sequence shown here is derived from an EMBL/GenBank/DDBJ whole genome shotgun (WGS) entry which is preliminary data.</text>
</comment>
<evidence type="ECO:0000256" key="3">
    <source>
        <dbReference type="ARBA" id="ARBA00022679"/>
    </source>
</evidence>
<organism evidence="8 9">
    <name type="scientific">Aquirufa avitistagni</name>
    <dbReference type="NCBI Taxonomy" id="3104728"/>
    <lineage>
        <taxon>Bacteria</taxon>
        <taxon>Pseudomonadati</taxon>
        <taxon>Bacteroidota</taxon>
        <taxon>Cytophagia</taxon>
        <taxon>Cytophagales</taxon>
        <taxon>Flectobacillaceae</taxon>
        <taxon>Aquirufa</taxon>
    </lineage>
</organism>
<evidence type="ECO:0000313" key="9">
    <source>
        <dbReference type="Proteomes" id="UP001598138"/>
    </source>
</evidence>
<dbReference type="EMBL" id="JBBKXZ010000001">
    <property type="protein sequence ID" value="MFD3393092.1"/>
    <property type="molecule type" value="Genomic_DNA"/>
</dbReference>
<evidence type="ECO:0000259" key="7">
    <source>
        <dbReference type="Pfam" id="PF16822"/>
    </source>
</evidence>
<dbReference type="RefSeq" id="WP_377981721.1">
    <property type="nucleotide sequence ID" value="NZ_JBBKXZ010000001.1"/>
</dbReference>
<proteinExistence type="predicted"/>
<dbReference type="InterPro" id="IPR031811">
    <property type="entry name" value="ALGX/ALGJ_SGNH-like"/>
</dbReference>
<accession>A0ABW6DBJ5</accession>
<keyword evidence="3" id="KW-0808">Transferase</keyword>
<evidence type="ECO:0000256" key="4">
    <source>
        <dbReference type="ARBA" id="ARBA00022729"/>
    </source>
</evidence>
<sequence>MKKIVALFVFFICLLALLVSSSERGMRMLTKERYAGAGILNSDKYAFGDLYGLSYLPEFRIAKQEKFTEVPSGLPAEKDLDLFVVGDSYLYSYLDTLPDYYARVNQLDFRRWEHVPVRAEAFTSGRKKVLLIESVERNIANVIALERIRAVFEPTPPPALPWWEQWNEAIKSALYHPTLESNLEFTLFNLALLSPIKAWKATWNDRVFGRLAREVHRSKSGDRLFMQETVDAQEKGSSYREISEDEVNRTVQKMEEIQAFYLSKGFDLVLFSFMPNPVSLLEAEKGNQYLARIQAAGAGKLTIIDPSPRLKSNASQYFYQSDSHWNQRGARVWLDQLNEVLRGAQL</sequence>
<evidence type="ECO:0000256" key="5">
    <source>
        <dbReference type="ARBA" id="ARBA00022764"/>
    </source>
</evidence>
<evidence type="ECO:0000256" key="6">
    <source>
        <dbReference type="ARBA" id="ARBA00022841"/>
    </source>
</evidence>
<dbReference type="Proteomes" id="UP001598138">
    <property type="component" value="Unassembled WGS sequence"/>
</dbReference>
<keyword evidence="6" id="KW-0016">Alginate biosynthesis</keyword>
<keyword evidence="5" id="KW-0574">Periplasm</keyword>
<reference evidence="8 9" key="1">
    <citation type="submission" date="2024-03" db="EMBL/GenBank/DDBJ databases">
        <title>Aquirufa genome sequencing.</title>
        <authorList>
            <person name="Pitt A."/>
            <person name="Hahn M.W."/>
        </authorList>
    </citation>
    <scope>NUCLEOTIDE SEQUENCE [LARGE SCALE GENOMIC DNA]</scope>
    <source>
        <strain evidence="8 9">OSTEICH-129V</strain>
    </source>
</reference>